<protein>
    <submittedName>
        <fullName evidence="1">Uncharacterized protein</fullName>
    </submittedName>
</protein>
<dbReference type="AlphaFoldDB" id="X1ENB4"/>
<sequence>MEKAGEKIMPMTKRELEQKIGDLEAKIVHAMNTWDETVEADSRIEDMACELSTLENQLEKWDE</sequence>
<organism evidence="1">
    <name type="scientific">marine sediment metagenome</name>
    <dbReference type="NCBI Taxonomy" id="412755"/>
    <lineage>
        <taxon>unclassified sequences</taxon>
        <taxon>metagenomes</taxon>
        <taxon>ecological metagenomes</taxon>
    </lineage>
</organism>
<name>X1ENB4_9ZZZZ</name>
<gene>
    <name evidence="1" type="ORF">S03H2_10373</name>
</gene>
<reference evidence="1" key="1">
    <citation type="journal article" date="2014" name="Front. Microbiol.">
        <title>High frequency of phylogenetically diverse reductive dehalogenase-homologous genes in deep subseafloor sedimentary metagenomes.</title>
        <authorList>
            <person name="Kawai M."/>
            <person name="Futagami T."/>
            <person name="Toyoda A."/>
            <person name="Takaki Y."/>
            <person name="Nishi S."/>
            <person name="Hori S."/>
            <person name="Arai W."/>
            <person name="Tsubouchi T."/>
            <person name="Morono Y."/>
            <person name="Uchiyama I."/>
            <person name="Ito T."/>
            <person name="Fujiyama A."/>
            <person name="Inagaki F."/>
            <person name="Takami H."/>
        </authorList>
    </citation>
    <scope>NUCLEOTIDE SEQUENCE</scope>
    <source>
        <strain evidence="1">Expedition CK06-06</strain>
    </source>
</reference>
<comment type="caution">
    <text evidence="1">The sequence shown here is derived from an EMBL/GenBank/DDBJ whole genome shotgun (WGS) entry which is preliminary data.</text>
</comment>
<proteinExistence type="predicted"/>
<evidence type="ECO:0000313" key="1">
    <source>
        <dbReference type="EMBL" id="GAH34886.1"/>
    </source>
</evidence>
<accession>X1ENB4</accession>
<dbReference type="EMBL" id="BARU01005336">
    <property type="protein sequence ID" value="GAH34886.1"/>
    <property type="molecule type" value="Genomic_DNA"/>
</dbReference>